<dbReference type="KEGG" id="aqt:FN924_09540"/>
<organism evidence="2 3">
    <name type="scientific">Radiobacillus deserti</name>
    <dbReference type="NCBI Taxonomy" id="2594883"/>
    <lineage>
        <taxon>Bacteria</taxon>
        <taxon>Bacillati</taxon>
        <taxon>Bacillota</taxon>
        <taxon>Bacilli</taxon>
        <taxon>Bacillales</taxon>
        <taxon>Bacillaceae</taxon>
        <taxon>Radiobacillus</taxon>
    </lineage>
</organism>
<evidence type="ECO:0000313" key="2">
    <source>
        <dbReference type="EMBL" id="QDP40401.1"/>
    </source>
</evidence>
<dbReference type="RefSeq" id="WP_143893938.1">
    <property type="nucleotide sequence ID" value="NZ_CP041666.1"/>
</dbReference>
<dbReference type="AlphaFoldDB" id="A0A516KG77"/>
<accession>A0A516KG77</accession>
<sequence length="63" mass="7514">MTAEQIRWTKERNVEMIYVAQNGSFTQRRVKIIGITDTKILAYCHLRKQMRTFLLEQILAIFP</sequence>
<dbReference type="EMBL" id="CP041666">
    <property type="protein sequence ID" value="QDP40401.1"/>
    <property type="molecule type" value="Genomic_DNA"/>
</dbReference>
<evidence type="ECO:0000259" key="1">
    <source>
        <dbReference type="Pfam" id="PF13280"/>
    </source>
</evidence>
<reference evidence="2 3" key="1">
    <citation type="submission" date="2019-07" db="EMBL/GenBank/DDBJ databases">
        <authorList>
            <person name="Li J."/>
        </authorList>
    </citation>
    <scope>NUCLEOTIDE SEQUENCE [LARGE SCALE GENOMIC DNA]</scope>
    <source>
        <strain evidence="2 3">TKL69</strain>
    </source>
</reference>
<dbReference type="Pfam" id="PF13280">
    <property type="entry name" value="WYL"/>
    <property type="match status" value="1"/>
</dbReference>
<name>A0A516KG77_9BACI</name>
<keyword evidence="3" id="KW-1185">Reference proteome</keyword>
<protein>
    <recommendedName>
        <fullName evidence="1">WYL domain-containing protein</fullName>
    </recommendedName>
</protein>
<proteinExistence type="predicted"/>
<dbReference type="Proteomes" id="UP000315215">
    <property type="component" value="Chromosome"/>
</dbReference>
<dbReference type="OrthoDB" id="2112405at2"/>
<gene>
    <name evidence="2" type="ORF">FN924_09540</name>
</gene>
<dbReference type="InterPro" id="IPR026881">
    <property type="entry name" value="WYL_dom"/>
</dbReference>
<evidence type="ECO:0000313" key="3">
    <source>
        <dbReference type="Proteomes" id="UP000315215"/>
    </source>
</evidence>
<feature type="domain" description="WYL" evidence="1">
    <location>
        <begin position="10"/>
        <end position="61"/>
    </location>
</feature>